<dbReference type="EMBL" id="QNSE01000001">
    <property type="protein sequence ID" value="RBP85695.1"/>
    <property type="molecule type" value="Genomic_DNA"/>
</dbReference>
<evidence type="ECO:0000313" key="3">
    <source>
        <dbReference type="Proteomes" id="UP000252792"/>
    </source>
</evidence>
<dbReference type="AlphaFoldDB" id="A0A366JH93"/>
<proteinExistence type="predicted"/>
<sequence length="444" mass="50682">MKIVVPEVQISSDCGFRPDIDIFKRKGFGERLANLVENSGGSPVVALDSGWGEGKSTFIKMWRGYLENHREPEMISIYFDAFENDYQKDPFLTLASEIYQLIKVKDEETKTRFKDKAAKAAKSLFRGALKVSVKVGTAGLVDGSAVDVAEKEISNLVADQVDDLIKERFEHAEKDKLALKEFRNYLSDFASEINGGKPIVFIIDELDRCKPDFALELLEQVKHLFSVQGITFLLVTNREQLEESIKSKYGQGIDPTNYLHKFINVWLTMPRASSEYDDHGCQFLKNALSSMKEENEVILNNESVSVLNDIVKFYQPSFREIERILSYFSIINNMLGSQQYTENYQYIIAMVCYLKACQPNCLKLVNGKLNYSYIIDAARLDEIGSSESYSSLQYVNKLVRFDLADEDTRKQMLEEKEIQMVRMGHTPQNLLKTISSWLSEINPG</sequence>
<dbReference type="InterPro" id="IPR027417">
    <property type="entry name" value="P-loop_NTPase"/>
</dbReference>
<evidence type="ECO:0000313" key="2">
    <source>
        <dbReference type="EMBL" id="RBP85695.1"/>
    </source>
</evidence>
<evidence type="ECO:0000259" key="1">
    <source>
        <dbReference type="Pfam" id="PF07693"/>
    </source>
</evidence>
<dbReference type="Gene3D" id="3.40.50.300">
    <property type="entry name" value="P-loop containing nucleotide triphosphate hydrolases"/>
    <property type="match status" value="1"/>
</dbReference>
<dbReference type="Pfam" id="PF07693">
    <property type="entry name" value="KAP_NTPase"/>
    <property type="match status" value="1"/>
</dbReference>
<comment type="caution">
    <text evidence="2">The sequence shown here is derived from an EMBL/GenBank/DDBJ whole genome shotgun (WGS) entry which is preliminary data.</text>
</comment>
<accession>A0A366JH93</accession>
<reference evidence="2 3" key="1">
    <citation type="submission" date="2018-06" db="EMBL/GenBank/DDBJ databases">
        <title>Genomic Encyclopedia of Type Strains, Phase III (KMG-III): the genomes of soil and plant-associated and newly described type strains.</title>
        <authorList>
            <person name="Whitman W."/>
        </authorList>
    </citation>
    <scope>NUCLEOTIDE SEQUENCE [LARGE SCALE GENOMIC DNA]</scope>
    <source>
        <strain evidence="2 3">CECT 7377</strain>
    </source>
</reference>
<gene>
    <name evidence="2" type="ORF">DFP80_101190</name>
</gene>
<protein>
    <submittedName>
        <fullName evidence="2">KAP-like P-loop domain-containing protein</fullName>
    </submittedName>
</protein>
<feature type="domain" description="KAP NTPase" evidence="1">
    <location>
        <begin position="27"/>
        <end position="333"/>
    </location>
</feature>
<dbReference type="RefSeq" id="WP_113914933.1">
    <property type="nucleotide sequence ID" value="NZ_QNSE01000001.1"/>
</dbReference>
<keyword evidence="3" id="KW-1185">Reference proteome</keyword>
<organism evidence="2 3">
    <name type="scientific">Marinomonas rhizomae</name>
    <dbReference type="NCBI Taxonomy" id="491948"/>
    <lineage>
        <taxon>Bacteria</taxon>
        <taxon>Pseudomonadati</taxon>
        <taxon>Pseudomonadota</taxon>
        <taxon>Gammaproteobacteria</taxon>
        <taxon>Oceanospirillales</taxon>
        <taxon>Oceanospirillaceae</taxon>
        <taxon>Marinomonas</taxon>
    </lineage>
</organism>
<dbReference type="OrthoDB" id="88903at2"/>
<name>A0A366JH93_9GAMM</name>
<dbReference type="Proteomes" id="UP000252792">
    <property type="component" value="Unassembled WGS sequence"/>
</dbReference>
<dbReference type="InterPro" id="IPR011646">
    <property type="entry name" value="KAP_P-loop"/>
</dbReference>
<dbReference type="SUPFAM" id="SSF52540">
    <property type="entry name" value="P-loop containing nucleoside triphosphate hydrolases"/>
    <property type="match status" value="1"/>
</dbReference>